<comment type="caution">
    <text evidence="1">The sequence shown here is derived from an EMBL/GenBank/DDBJ whole genome shotgun (WGS) entry which is preliminary data.</text>
</comment>
<organism evidence="1 2">
    <name type="scientific">Peronosclerospora sorghi</name>
    <dbReference type="NCBI Taxonomy" id="230839"/>
    <lineage>
        <taxon>Eukaryota</taxon>
        <taxon>Sar</taxon>
        <taxon>Stramenopiles</taxon>
        <taxon>Oomycota</taxon>
        <taxon>Peronosporomycetes</taxon>
        <taxon>Peronosporales</taxon>
        <taxon>Peronosporaceae</taxon>
        <taxon>Peronosclerospora</taxon>
    </lineage>
</organism>
<proteinExistence type="predicted"/>
<dbReference type="EMBL" id="CM047584">
    <property type="protein sequence ID" value="KAI9912025.1"/>
    <property type="molecule type" value="Genomic_DNA"/>
</dbReference>
<dbReference type="Proteomes" id="UP001163321">
    <property type="component" value="Chromosome 5"/>
</dbReference>
<accession>A0ACC0VZM5</accession>
<gene>
    <name evidence="1" type="ORF">PsorP6_008979</name>
</gene>
<reference evidence="1 2" key="1">
    <citation type="journal article" date="2022" name="bioRxiv">
        <title>The genome of the oomycete Peronosclerospora sorghi, a cosmopolitan pathogen of maize and sorghum, is inflated with dispersed pseudogenes.</title>
        <authorList>
            <person name="Fletcher K."/>
            <person name="Martin F."/>
            <person name="Isakeit T."/>
            <person name="Cavanaugh K."/>
            <person name="Magill C."/>
            <person name="Michelmore R."/>
        </authorList>
    </citation>
    <scope>NUCLEOTIDE SEQUENCE [LARGE SCALE GENOMIC DNA]</scope>
    <source>
        <strain evidence="1">P6</strain>
    </source>
</reference>
<keyword evidence="2" id="KW-1185">Reference proteome</keyword>
<evidence type="ECO:0000313" key="1">
    <source>
        <dbReference type="EMBL" id="KAI9912025.1"/>
    </source>
</evidence>
<name>A0ACC0VZM5_9STRA</name>
<protein>
    <submittedName>
        <fullName evidence="1">Uncharacterized protein</fullName>
    </submittedName>
</protein>
<evidence type="ECO:0000313" key="2">
    <source>
        <dbReference type="Proteomes" id="UP001163321"/>
    </source>
</evidence>
<sequence length="355" mass="38747">MDNSDTAALSNNGLTCASSAAQGCCNSGRVYVGTTEGTVRAVAPNESGRCGEAELPLTHACRELRVCTYAVSSVCGIEAKENHLLLVGSVGGELVVLQRELEVRRFQLDSAVQQIVYNRDGEFIVGDAQGYLYGVTQYEIGWKKQLTTDVSNENDVGLTYFYPAMAKPTVQAIVRARLMDVEKTLSNYILVATGQKHLVVTHCGQDTGVIQTRAPIAALVSCPVGDEDIVLASGEEGIIYRLISYRDLTPNGTVDFRFSMEIWVHVPFPVVKLLPITSSKTNSSEFAWICLGVNGEIVLYRGQELVRQWGSASFSNVKHDFPVDLTILNGDEDNVRGVIVFSDSMYIFPVDLMGQ</sequence>